<feature type="domain" description="Histidine kinase" evidence="9">
    <location>
        <begin position="247"/>
        <end position="355"/>
    </location>
</feature>
<dbReference type="EMBL" id="BNEA01000010">
    <property type="protein sequence ID" value="GHI52745.1"/>
    <property type="molecule type" value="Genomic_DNA"/>
</dbReference>
<dbReference type="SUPFAM" id="SSF55874">
    <property type="entry name" value="ATPase domain of HSP90 chaperone/DNA topoisomerase II/histidine kinase"/>
    <property type="match status" value="1"/>
</dbReference>
<evidence type="ECO:0000259" key="9">
    <source>
        <dbReference type="PROSITE" id="PS50109"/>
    </source>
</evidence>
<evidence type="ECO:0000256" key="8">
    <source>
        <dbReference type="SAM" id="MobiDB-lite"/>
    </source>
</evidence>
<keyword evidence="7" id="KW-1133">Transmembrane helix</keyword>
<dbReference type="PROSITE" id="PS50109">
    <property type="entry name" value="HIS_KIN"/>
    <property type="match status" value="1"/>
</dbReference>
<evidence type="ECO:0000256" key="7">
    <source>
        <dbReference type="ARBA" id="ARBA00022989"/>
    </source>
</evidence>
<keyword evidence="3" id="KW-0597">Phosphoprotein</keyword>
<keyword evidence="6 10" id="KW-0418">Kinase</keyword>
<gene>
    <name evidence="10" type="ORF">Srubr_25910</name>
</gene>
<dbReference type="InterPro" id="IPR005467">
    <property type="entry name" value="His_kinase_dom"/>
</dbReference>
<keyword evidence="4" id="KW-0808">Transferase</keyword>
<sequence>MVPLLLLAVLVVAGLVVWRTNIWPHSLVLAGVGCGLAAVAFIAVREVRTAVGVVDGAVLKAREEDLRRLGDAVAAVETTLSWAADELCRGVRPPLPAVPEALPDGPTAAVEAVLRKLQRLIVEALLRVNDESGSVVLLDVLRALAKREHALVTRTLAAVSDLGMATDDPDLLSYIWKIDHLATRLRRQVESTAVLGGRSLRDSRQPLNVETVLRGAASEVVQYARVSHVAGSLGAELGLPGHVALNLMHLVAELIENSCENSDPATKVVVRAQRVAAGLAVEVEDRGVGMRPEVRDRMNQLLAAPDEADVSGQVRAGQIGLLVAAKIAQRHECSVMLQTNATGGTTALVVVPARLLVRMPPAHKPTPPQHRPHPVDASSQTSTVQAAARAVEGEQPRPGGESQLPRRRRAHGALRAPGGQRPAPTAGATPTLAAAFLDGSRRGGLPERPEPEQP</sequence>
<comment type="caution">
    <text evidence="10">The sequence shown here is derived from an EMBL/GenBank/DDBJ whole genome shotgun (WGS) entry which is preliminary data.</text>
</comment>
<dbReference type="PANTHER" id="PTHR45436">
    <property type="entry name" value="SENSOR HISTIDINE KINASE YKOH"/>
    <property type="match status" value="1"/>
</dbReference>
<evidence type="ECO:0000256" key="4">
    <source>
        <dbReference type="ARBA" id="ARBA00022679"/>
    </source>
</evidence>
<dbReference type="Gene3D" id="3.30.565.10">
    <property type="entry name" value="Histidine kinase-like ATPase, C-terminal domain"/>
    <property type="match status" value="1"/>
</dbReference>
<evidence type="ECO:0000256" key="2">
    <source>
        <dbReference type="ARBA" id="ARBA00012438"/>
    </source>
</evidence>
<keyword evidence="5" id="KW-0812">Transmembrane</keyword>
<evidence type="ECO:0000313" key="11">
    <source>
        <dbReference type="Proteomes" id="UP000646738"/>
    </source>
</evidence>
<accession>A0ABQ3RA78</accession>
<proteinExistence type="predicted"/>
<feature type="region of interest" description="Disordered" evidence="8">
    <location>
        <begin position="359"/>
        <end position="454"/>
    </location>
</feature>
<keyword evidence="11" id="KW-1185">Reference proteome</keyword>
<feature type="compositionally biased region" description="Basic and acidic residues" evidence="8">
    <location>
        <begin position="439"/>
        <end position="454"/>
    </location>
</feature>
<dbReference type="SMART" id="SM00387">
    <property type="entry name" value="HATPase_c"/>
    <property type="match status" value="1"/>
</dbReference>
<feature type="compositionally biased region" description="Low complexity" evidence="8">
    <location>
        <begin position="416"/>
        <end position="435"/>
    </location>
</feature>
<dbReference type="InterPro" id="IPR036890">
    <property type="entry name" value="HATPase_C_sf"/>
</dbReference>
<comment type="catalytic activity">
    <reaction evidence="1">
        <text>ATP + protein L-histidine = ADP + protein N-phospho-L-histidine.</text>
        <dbReference type="EC" id="2.7.13.3"/>
    </reaction>
</comment>
<keyword evidence="7" id="KW-0472">Membrane</keyword>
<evidence type="ECO:0000256" key="1">
    <source>
        <dbReference type="ARBA" id="ARBA00000085"/>
    </source>
</evidence>
<dbReference type="InterPro" id="IPR003594">
    <property type="entry name" value="HATPase_dom"/>
</dbReference>
<feature type="compositionally biased region" description="Low complexity" evidence="8">
    <location>
        <begin position="377"/>
        <end position="390"/>
    </location>
</feature>
<organism evidence="10 11">
    <name type="scientific">Streptomyces rubradiris</name>
    <name type="common">Streptomyces achromogenes subsp. rubradiris</name>
    <dbReference type="NCBI Taxonomy" id="285531"/>
    <lineage>
        <taxon>Bacteria</taxon>
        <taxon>Bacillati</taxon>
        <taxon>Actinomycetota</taxon>
        <taxon>Actinomycetes</taxon>
        <taxon>Kitasatosporales</taxon>
        <taxon>Streptomycetaceae</taxon>
        <taxon>Streptomyces</taxon>
    </lineage>
</organism>
<dbReference type="GO" id="GO:0016301">
    <property type="term" value="F:kinase activity"/>
    <property type="evidence" value="ECO:0007669"/>
    <property type="project" value="UniProtKB-KW"/>
</dbReference>
<dbReference type="RefSeq" id="WP_229926930.1">
    <property type="nucleotide sequence ID" value="NZ_BNCB01000020.1"/>
</dbReference>
<evidence type="ECO:0000256" key="3">
    <source>
        <dbReference type="ARBA" id="ARBA00022553"/>
    </source>
</evidence>
<dbReference type="Proteomes" id="UP000646738">
    <property type="component" value="Unassembled WGS sequence"/>
</dbReference>
<dbReference type="EC" id="2.7.13.3" evidence="2"/>
<evidence type="ECO:0000256" key="6">
    <source>
        <dbReference type="ARBA" id="ARBA00022777"/>
    </source>
</evidence>
<name>A0ABQ3RA78_STRRR</name>
<evidence type="ECO:0000313" key="10">
    <source>
        <dbReference type="EMBL" id="GHI52745.1"/>
    </source>
</evidence>
<evidence type="ECO:0000256" key="5">
    <source>
        <dbReference type="ARBA" id="ARBA00022692"/>
    </source>
</evidence>
<protein>
    <recommendedName>
        <fullName evidence="2">histidine kinase</fullName>
        <ecNumber evidence="2">2.7.13.3</ecNumber>
    </recommendedName>
</protein>
<dbReference type="InterPro" id="IPR050428">
    <property type="entry name" value="TCS_sensor_his_kinase"/>
</dbReference>
<dbReference type="Pfam" id="PF02518">
    <property type="entry name" value="HATPase_c"/>
    <property type="match status" value="1"/>
</dbReference>
<reference evidence="11" key="1">
    <citation type="submission" date="2023-07" db="EMBL/GenBank/DDBJ databases">
        <title>Whole genome shotgun sequence of Streptomyces achromogenes subsp. rubradiris NBRC 14000.</title>
        <authorList>
            <person name="Komaki H."/>
            <person name="Tamura T."/>
        </authorList>
    </citation>
    <scope>NUCLEOTIDE SEQUENCE [LARGE SCALE GENOMIC DNA]</scope>
    <source>
        <strain evidence="11">NBRC 14000</strain>
    </source>
</reference>
<dbReference type="PANTHER" id="PTHR45436:SF5">
    <property type="entry name" value="SENSOR HISTIDINE KINASE TRCS"/>
    <property type="match status" value="1"/>
</dbReference>